<dbReference type="PRINTS" id="PR00111">
    <property type="entry name" value="ABHYDROLASE"/>
</dbReference>
<dbReference type="Proteomes" id="UP000694892">
    <property type="component" value="Chromosome 4L"/>
</dbReference>
<gene>
    <name evidence="5" type="ORF">XELAEV_18023521mg</name>
</gene>
<feature type="domain" description="AB hydrolase-1" evidence="4">
    <location>
        <begin position="214"/>
        <end position="361"/>
    </location>
</feature>
<sequence length="488" mass="54469">MPIIYLLIPEALDPWNVSREGDCPLLTEPLPSCTRAAAGDTNNSPSTTNRNPGGGTSHKRWIPGRRSGQPARSLERQVLFSGNRRNWGEGGTLAPSPKLHPTLKLHGTYLNPRAGVQHSPHARSTRAHTLCWRIKAARHRCSCYRGREPASKGLVYQPKRLRDSPRIIFEYPALDRGEQMSPQIEGSAHSSELRINVPWGYLAAKSWGPREGKLVLCLHGWLDNASSFDKLIPLLPQGYHYVALDFTGHGLSSHKPLWTKYDFIDFVIDAYKALMALGGEKVTVLGHSLGGLVGTLLASTYPEIIENVILLDTYGFYPQIPHIFIKHFKYSVLNYVYTDVTQAKKTYTPDDALQRLLKANKALTAESGKILLQRGTKEIPDGLTFTHDPRISLMSMPPLTLEYCCHMMKTIQANVLAIIASNGLMAKKGKMFDPEDGKVLLRGWQENIKCFQLANVNGNHFVHLNNAENVSGIISSFLQKKPHYHSKL</sequence>
<evidence type="ECO:0000259" key="4">
    <source>
        <dbReference type="Pfam" id="PF00561"/>
    </source>
</evidence>
<dbReference type="InterPro" id="IPR000073">
    <property type="entry name" value="AB_hydrolase_1"/>
</dbReference>
<dbReference type="PANTHER" id="PTHR43798:SF14">
    <property type="entry name" value="SERINE HYDROLASE-LIKE PROTEIN DDB_G0286239"/>
    <property type="match status" value="1"/>
</dbReference>
<dbReference type="OMA" id="CDPWHKV"/>
<organism evidence="5 6">
    <name type="scientific">Xenopus laevis</name>
    <name type="common">African clawed frog</name>
    <dbReference type="NCBI Taxonomy" id="8355"/>
    <lineage>
        <taxon>Eukaryota</taxon>
        <taxon>Metazoa</taxon>
        <taxon>Chordata</taxon>
        <taxon>Craniata</taxon>
        <taxon>Vertebrata</taxon>
        <taxon>Euteleostomi</taxon>
        <taxon>Amphibia</taxon>
        <taxon>Batrachia</taxon>
        <taxon>Anura</taxon>
        <taxon>Pipoidea</taxon>
        <taxon>Pipidae</taxon>
        <taxon>Xenopodinae</taxon>
        <taxon>Xenopus</taxon>
        <taxon>Xenopus</taxon>
    </lineage>
</organism>
<evidence type="ECO:0000256" key="1">
    <source>
        <dbReference type="ARBA" id="ARBA00008645"/>
    </source>
</evidence>
<dbReference type="InterPro" id="IPR029058">
    <property type="entry name" value="AB_hydrolase_fold"/>
</dbReference>
<dbReference type="Pfam" id="PF00561">
    <property type="entry name" value="Abhydrolase_1"/>
    <property type="match status" value="1"/>
</dbReference>
<accession>A0A974HPE4</accession>
<dbReference type="InterPro" id="IPR050266">
    <property type="entry name" value="AB_hydrolase_sf"/>
</dbReference>
<dbReference type="Gene3D" id="3.40.50.1820">
    <property type="entry name" value="alpha/beta hydrolase"/>
    <property type="match status" value="1"/>
</dbReference>
<evidence type="ECO:0000313" key="5">
    <source>
        <dbReference type="EMBL" id="OCT85355.1"/>
    </source>
</evidence>
<comment type="similarity">
    <text evidence="1">Belongs to the AB hydrolase superfamily.</text>
</comment>
<evidence type="ECO:0000256" key="2">
    <source>
        <dbReference type="ARBA" id="ARBA00022801"/>
    </source>
</evidence>
<dbReference type="PANTHER" id="PTHR43798">
    <property type="entry name" value="MONOACYLGLYCEROL LIPASE"/>
    <property type="match status" value="1"/>
</dbReference>
<evidence type="ECO:0000256" key="3">
    <source>
        <dbReference type="SAM" id="MobiDB-lite"/>
    </source>
</evidence>
<proteinExistence type="inferred from homology"/>
<feature type="region of interest" description="Disordered" evidence="3">
    <location>
        <begin position="34"/>
        <end position="73"/>
    </location>
</feature>
<dbReference type="GO" id="GO:0016020">
    <property type="term" value="C:membrane"/>
    <property type="evidence" value="ECO:0007669"/>
    <property type="project" value="TreeGrafter"/>
</dbReference>
<dbReference type="EMBL" id="CM004472">
    <property type="protein sequence ID" value="OCT85355.1"/>
    <property type="molecule type" value="Genomic_DNA"/>
</dbReference>
<protein>
    <recommendedName>
        <fullName evidence="4">AB hydrolase-1 domain-containing protein</fullName>
    </recommendedName>
</protein>
<dbReference type="SUPFAM" id="SSF53474">
    <property type="entry name" value="alpha/beta-Hydrolases"/>
    <property type="match status" value="1"/>
</dbReference>
<dbReference type="GO" id="GO:0016787">
    <property type="term" value="F:hydrolase activity"/>
    <property type="evidence" value="ECO:0007669"/>
    <property type="project" value="UniProtKB-KW"/>
</dbReference>
<evidence type="ECO:0000313" key="6">
    <source>
        <dbReference type="Proteomes" id="UP000694892"/>
    </source>
</evidence>
<feature type="compositionally biased region" description="Low complexity" evidence="3">
    <location>
        <begin position="41"/>
        <end position="51"/>
    </location>
</feature>
<dbReference type="AlphaFoldDB" id="A0A974HPE4"/>
<name>A0A974HPE4_XENLA</name>
<keyword evidence="2" id="KW-0378">Hydrolase</keyword>
<reference evidence="6" key="1">
    <citation type="journal article" date="2016" name="Nature">
        <title>Genome evolution in the allotetraploid frog Xenopus laevis.</title>
        <authorList>
            <person name="Session A.M."/>
            <person name="Uno Y."/>
            <person name="Kwon T."/>
            <person name="Chapman J.A."/>
            <person name="Toyoda A."/>
            <person name="Takahashi S."/>
            <person name="Fukui A."/>
            <person name="Hikosaka A."/>
            <person name="Suzuki A."/>
            <person name="Kondo M."/>
            <person name="van Heeringen S.J."/>
            <person name="Quigley I."/>
            <person name="Heinz S."/>
            <person name="Ogino H."/>
            <person name="Ochi H."/>
            <person name="Hellsten U."/>
            <person name="Lyons J.B."/>
            <person name="Simakov O."/>
            <person name="Putnam N."/>
            <person name="Stites J."/>
            <person name="Kuroki Y."/>
            <person name="Tanaka T."/>
            <person name="Michiue T."/>
            <person name="Watanabe M."/>
            <person name="Bogdanovic O."/>
            <person name="Lister R."/>
            <person name="Georgiou G."/>
            <person name="Paranjpe S.S."/>
            <person name="van Kruijsbergen I."/>
            <person name="Shu S."/>
            <person name="Carlson J."/>
            <person name="Kinoshita T."/>
            <person name="Ohta Y."/>
            <person name="Mawaribuchi S."/>
            <person name="Jenkins J."/>
            <person name="Grimwood J."/>
            <person name="Schmutz J."/>
            <person name="Mitros T."/>
            <person name="Mozaffari S.V."/>
            <person name="Suzuki Y."/>
            <person name="Haramoto Y."/>
            <person name="Yamamoto T.S."/>
            <person name="Takagi C."/>
            <person name="Heald R."/>
            <person name="Miller K."/>
            <person name="Haudenschild C."/>
            <person name="Kitzman J."/>
            <person name="Nakayama T."/>
            <person name="Izutsu Y."/>
            <person name="Robert J."/>
            <person name="Fortriede J."/>
            <person name="Burns K."/>
            <person name="Lotay V."/>
            <person name="Karimi K."/>
            <person name="Yasuoka Y."/>
            <person name="Dichmann D.S."/>
            <person name="Flajnik M.F."/>
            <person name="Houston D.W."/>
            <person name="Shendure J."/>
            <person name="DuPasquier L."/>
            <person name="Vize P.D."/>
            <person name="Zorn A.M."/>
            <person name="Ito M."/>
            <person name="Marcotte E.M."/>
            <person name="Wallingford J.B."/>
            <person name="Ito Y."/>
            <person name="Asashima M."/>
            <person name="Ueno N."/>
            <person name="Matsuda Y."/>
            <person name="Veenstra G.J."/>
            <person name="Fujiyama A."/>
            <person name="Harland R.M."/>
            <person name="Taira M."/>
            <person name="Rokhsar D.S."/>
        </authorList>
    </citation>
    <scope>NUCLEOTIDE SEQUENCE [LARGE SCALE GENOMIC DNA]</scope>
    <source>
        <strain evidence="6">J</strain>
    </source>
</reference>